<feature type="transmembrane region" description="Helical" evidence="6">
    <location>
        <begin position="94"/>
        <end position="116"/>
    </location>
</feature>
<feature type="transmembrane region" description="Helical" evidence="6">
    <location>
        <begin position="284"/>
        <end position="306"/>
    </location>
</feature>
<evidence type="ECO:0000256" key="6">
    <source>
        <dbReference type="SAM" id="Phobius"/>
    </source>
</evidence>
<dbReference type="Proteomes" id="UP000317238">
    <property type="component" value="Unassembled WGS sequence"/>
</dbReference>
<evidence type="ECO:0000256" key="5">
    <source>
        <dbReference type="ARBA" id="ARBA00023136"/>
    </source>
</evidence>
<organism evidence="7 8">
    <name type="scientific">Crateriforma conspicua</name>
    <dbReference type="NCBI Taxonomy" id="2527996"/>
    <lineage>
        <taxon>Bacteria</taxon>
        <taxon>Pseudomonadati</taxon>
        <taxon>Planctomycetota</taxon>
        <taxon>Planctomycetia</taxon>
        <taxon>Planctomycetales</taxon>
        <taxon>Planctomycetaceae</taxon>
        <taxon>Crateriforma</taxon>
    </lineage>
</organism>
<dbReference type="RefSeq" id="WP_145296741.1">
    <property type="nucleotide sequence ID" value="NZ_CP036319.1"/>
</dbReference>
<dbReference type="EMBL" id="SJPL01000001">
    <property type="protein sequence ID" value="TWT68270.1"/>
    <property type="molecule type" value="Genomic_DNA"/>
</dbReference>
<keyword evidence="2" id="KW-1003">Cell membrane</keyword>
<feature type="transmembrane region" description="Helical" evidence="6">
    <location>
        <begin position="181"/>
        <end position="199"/>
    </location>
</feature>
<accession>A0A5C5XZ56</accession>
<evidence type="ECO:0000256" key="2">
    <source>
        <dbReference type="ARBA" id="ARBA00022475"/>
    </source>
</evidence>
<comment type="caution">
    <text evidence="7">The sequence shown here is derived from an EMBL/GenBank/DDBJ whole genome shotgun (WGS) entry which is preliminary data.</text>
</comment>
<dbReference type="PANTHER" id="PTHR32196">
    <property type="entry name" value="ABC TRANSPORTER PERMEASE PROTEIN YPHD-RELATED-RELATED"/>
    <property type="match status" value="1"/>
</dbReference>
<evidence type="ECO:0000256" key="3">
    <source>
        <dbReference type="ARBA" id="ARBA00022692"/>
    </source>
</evidence>
<gene>
    <name evidence="7" type="primary">rbsC_1</name>
    <name evidence="7" type="ORF">Pan14r_05140</name>
</gene>
<dbReference type="CDD" id="cd06579">
    <property type="entry name" value="TM_PBP1_transp_AraH_like"/>
    <property type="match status" value="1"/>
</dbReference>
<protein>
    <submittedName>
        <fullName evidence="7">Ribose transport system permease protein RbsC</fullName>
    </submittedName>
</protein>
<feature type="transmembrane region" description="Helical" evidence="6">
    <location>
        <begin position="54"/>
        <end position="87"/>
    </location>
</feature>
<dbReference type="AlphaFoldDB" id="A0A5C5XZ56"/>
<sequence>MTSLIRRILTAAGPLLALLVVIAFFAIADAAQGFEGRFLTSGSARLVGLQSVKIGIAALGMTMIIIAGGIDLSAGTAAALCGCTAAWTLQQGGGIAAAFAVAIATGMLCGCVNGSLVSLLRLVPFIITLGTMTVFMGLGKTIADEGGTITPPVESIPNWLVSMVTQFPEPEWIAYPILPNFCWGVWLWLVLAAGVSFLLHRTVLGRHLYAIGSNESTARLCGVPVVRTKLLVYSLAGCLVGLAGMVDLARMGKGDASAGMGLELEIIAAVVIGGGSLSGGRGSVIGTICGVLIMGVINHGCTALGLENQVENILLGAIIITAVYVDRLRNPG</sequence>
<evidence type="ECO:0000256" key="1">
    <source>
        <dbReference type="ARBA" id="ARBA00004651"/>
    </source>
</evidence>
<evidence type="ECO:0000256" key="4">
    <source>
        <dbReference type="ARBA" id="ARBA00022989"/>
    </source>
</evidence>
<keyword evidence="4 6" id="KW-1133">Transmembrane helix</keyword>
<keyword evidence="8" id="KW-1185">Reference proteome</keyword>
<dbReference type="GO" id="GO:0005886">
    <property type="term" value="C:plasma membrane"/>
    <property type="evidence" value="ECO:0007669"/>
    <property type="project" value="UniProtKB-SubCell"/>
</dbReference>
<feature type="transmembrane region" description="Helical" evidence="6">
    <location>
        <begin position="230"/>
        <end position="249"/>
    </location>
</feature>
<comment type="subcellular location">
    <subcellularLocation>
        <location evidence="1">Cell membrane</location>
        <topology evidence="1">Multi-pass membrane protein</topology>
    </subcellularLocation>
</comment>
<keyword evidence="5 6" id="KW-0472">Membrane</keyword>
<feature type="transmembrane region" description="Helical" evidence="6">
    <location>
        <begin position="122"/>
        <end position="139"/>
    </location>
</feature>
<name>A0A5C5XZ56_9PLAN</name>
<evidence type="ECO:0000313" key="8">
    <source>
        <dbReference type="Proteomes" id="UP000317238"/>
    </source>
</evidence>
<evidence type="ECO:0000313" key="7">
    <source>
        <dbReference type="EMBL" id="TWT68270.1"/>
    </source>
</evidence>
<dbReference type="GO" id="GO:0022857">
    <property type="term" value="F:transmembrane transporter activity"/>
    <property type="evidence" value="ECO:0007669"/>
    <property type="project" value="InterPro"/>
</dbReference>
<dbReference type="OrthoDB" id="9813906at2"/>
<dbReference type="Pfam" id="PF02653">
    <property type="entry name" value="BPD_transp_2"/>
    <property type="match status" value="1"/>
</dbReference>
<dbReference type="PANTHER" id="PTHR32196:SF72">
    <property type="entry name" value="RIBOSE IMPORT PERMEASE PROTEIN RBSC"/>
    <property type="match status" value="1"/>
</dbReference>
<reference evidence="7 8" key="1">
    <citation type="submission" date="2019-02" db="EMBL/GenBank/DDBJ databases">
        <title>Deep-cultivation of Planctomycetes and their phenomic and genomic characterization uncovers novel biology.</title>
        <authorList>
            <person name="Wiegand S."/>
            <person name="Jogler M."/>
            <person name="Boedeker C."/>
            <person name="Pinto D."/>
            <person name="Vollmers J."/>
            <person name="Rivas-Marin E."/>
            <person name="Kohn T."/>
            <person name="Peeters S.H."/>
            <person name="Heuer A."/>
            <person name="Rast P."/>
            <person name="Oberbeckmann S."/>
            <person name="Bunk B."/>
            <person name="Jeske O."/>
            <person name="Meyerdierks A."/>
            <person name="Storesund J.E."/>
            <person name="Kallscheuer N."/>
            <person name="Luecker S."/>
            <person name="Lage O.M."/>
            <person name="Pohl T."/>
            <person name="Merkel B.J."/>
            <person name="Hornburger P."/>
            <person name="Mueller R.-W."/>
            <person name="Bruemmer F."/>
            <person name="Labrenz M."/>
            <person name="Spormann A.M."/>
            <person name="Op Den Camp H."/>
            <person name="Overmann J."/>
            <person name="Amann R."/>
            <person name="Jetten M.S.M."/>
            <person name="Mascher T."/>
            <person name="Medema M.H."/>
            <person name="Devos D.P."/>
            <person name="Kaster A.-K."/>
            <person name="Ovreas L."/>
            <person name="Rohde M."/>
            <person name="Galperin M.Y."/>
            <person name="Jogler C."/>
        </authorList>
    </citation>
    <scope>NUCLEOTIDE SEQUENCE [LARGE SCALE GENOMIC DNA]</scope>
    <source>
        <strain evidence="7 8">Pan14r</strain>
    </source>
</reference>
<keyword evidence="3 6" id="KW-0812">Transmembrane</keyword>
<proteinExistence type="predicted"/>
<dbReference type="InterPro" id="IPR001851">
    <property type="entry name" value="ABC_transp_permease"/>
</dbReference>